<feature type="non-terminal residue" evidence="1">
    <location>
        <position position="83"/>
    </location>
</feature>
<dbReference type="Proteomes" id="UP000054477">
    <property type="component" value="Unassembled WGS sequence"/>
</dbReference>
<evidence type="ECO:0000313" key="1">
    <source>
        <dbReference type="EMBL" id="KIK03287.1"/>
    </source>
</evidence>
<proteinExistence type="predicted"/>
<dbReference type="AlphaFoldDB" id="A0A0C9XZW3"/>
<dbReference type="EMBL" id="KN838582">
    <property type="protein sequence ID" value="KIK03287.1"/>
    <property type="molecule type" value="Genomic_DNA"/>
</dbReference>
<keyword evidence="2" id="KW-1185">Reference proteome</keyword>
<organism evidence="1 2">
    <name type="scientific">Laccaria amethystina LaAM-08-1</name>
    <dbReference type="NCBI Taxonomy" id="1095629"/>
    <lineage>
        <taxon>Eukaryota</taxon>
        <taxon>Fungi</taxon>
        <taxon>Dikarya</taxon>
        <taxon>Basidiomycota</taxon>
        <taxon>Agaricomycotina</taxon>
        <taxon>Agaricomycetes</taxon>
        <taxon>Agaricomycetidae</taxon>
        <taxon>Agaricales</taxon>
        <taxon>Agaricineae</taxon>
        <taxon>Hydnangiaceae</taxon>
        <taxon>Laccaria</taxon>
    </lineage>
</organism>
<dbReference type="OrthoDB" id="10433718at2759"/>
<accession>A0A0C9XZW3</accession>
<reference evidence="1 2" key="1">
    <citation type="submission" date="2014-04" db="EMBL/GenBank/DDBJ databases">
        <authorList>
            <consortium name="DOE Joint Genome Institute"/>
            <person name="Kuo A."/>
            <person name="Kohler A."/>
            <person name="Nagy L.G."/>
            <person name="Floudas D."/>
            <person name="Copeland A."/>
            <person name="Barry K.W."/>
            <person name="Cichocki N."/>
            <person name="Veneault-Fourrey C."/>
            <person name="LaButti K."/>
            <person name="Lindquist E.A."/>
            <person name="Lipzen A."/>
            <person name="Lundell T."/>
            <person name="Morin E."/>
            <person name="Murat C."/>
            <person name="Sun H."/>
            <person name="Tunlid A."/>
            <person name="Henrissat B."/>
            <person name="Grigoriev I.V."/>
            <person name="Hibbett D.S."/>
            <person name="Martin F."/>
            <person name="Nordberg H.P."/>
            <person name="Cantor M.N."/>
            <person name="Hua S.X."/>
        </authorList>
    </citation>
    <scope>NUCLEOTIDE SEQUENCE [LARGE SCALE GENOMIC DNA]</scope>
    <source>
        <strain evidence="1 2">LaAM-08-1</strain>
    </source>
</reference>
<protein>
    <submittedName>
        <fullName evidence="1">Uncharacterized protein</fullName>
    </submittedName>
</protein>
<gene>
    <name evidence="1" type="ORF">K443DRAFT_64005</name>
</gene>
<feature type="non-terminal residue" evidence="1">
    <location>
        <position position="1"/>
    </location>
</feature>
<sequence>VQPWCISLDNGPNQPFPVKIGLDEMVCDLKKIITSKSCMREYNARDILEPIPMRPTKDLFRRIENKGDIQSFAVEVEETSNTL</sequence>
<name>A0A0C9XZW3_9AGAR</name>
<dbReference type="HOGENOM" id="CLU_2549164_0_0_1"/>
<evidence type="ECO:0000313" key="2">
    <source>
        <dbReference type="Proteomes" id="UP000054477"/>
    </source>
</evidence>
<reference evidence="2" key="2">
    <citation type="submission" date="2015-01" db="EMBL/GenBank/DDBJ databases">
        <title>Evolutionary Origins and Diversification of the Mycorrhizal Mutualists.</title>
        <authorList>
            <consortium name="DOE Joint Genome Institute"/>
            <consortium name="Mycorrhizal Genomics Consortium"/>
            <person name="Kohler A."/>
            <person name="Kuo A."/>
            <person name="Nagy L.G."/>
            <person name="Floudas D."/>
            <person name="Copeland A."/>
            <person name="Barry K.W."/>
            <person name="Cichocki N."/>
            <person name="Veneault-Fourrey C."/>
            <person name="LaButti K."/>
            <person name="Lindquist E.A."/>
            <person name="Lipzen A."/>
            <person name="Lundell T."/>
            <person name="Morin E."/>
            <person name="Murat C."/>
            <person name="Riley R."/>
            <person name="Ohm R."/>
            <person name="Sun H."/>
            <person name="Tunlid A."/>
            <person name="Henrissat B."/>
            <person name="Grigoriev I.V."/>
            <person name="Hibbett D.S."/>
            <person name="Martin F."/>
        </authorList>
    </citation>
    <scope>NUCLEOTIDE SEQUENCE [LARGE SCALE GENOMIC DNA]</scope>
    <source>
        <strain evidence="2">LaAM-08-1</strain>
    </source>
</reference>